<reference evidence="1" key="2">
    <citation type="journal article" date="2015" name="Fish Shellfish Immunol.">
        <title>Early steps in the European eel (Anguilla anguilla)-Vibrio vulnificus interaction in the gills: Role of the RtxA13 toxin.</title>
        <authorList>
            <person name="Callol A."/>
            <person name="Pajuelo D."/>
            <person name="Ebbesson L."/>
            <person name="Teles M."/>
            <person name="MacKenzie S."/>
            <person name="Amaro C."/>
        </authorList>
    </citation>
    <scope>NUCLEOTIDE SEQUENCE</scope>
</reference>
<evidence type="ECO:0000313" key="1">
    <source>
        <dbReference type="EMBL" id="JAH68481.1"/>
    </source>
</evidence>
<proteinExistence type="predicted"/>
<accession>A0A0E9URW2</accession>
<dbReference type="AlphaFoldDB" id="A0A0E9URW2"/>
<reference evidence="1" key="1">
    <citation type="submission" date="2014-11" db="EMBL/GenBank/DDBJ databases">
        <authorList>
            <person name="Amaro Gonzalez C."/>
        </authorList>
    </citation>
    <scope>NUCLEOTIDE SEQUENCE</scope>
</reference>
<dbReference type="EMBL" id="GBXM01040096">
    <property type="protein sequence ID" value="JAH68481.1"/>
    <property type="molecule type" value="Transcribed_RNA"/>
</dbReference>
<sequence length="44" mass="5197">MPGTRLSFIWPVCNSYTQFHWKVEVGMSPCLLKKQWNILDKQDA</sequence>
<organism evidence="1">
    <name type="scientific">Anguilla anguilla</name>
    <name type="common">European freshwater eel</name>
    <name type="synonym">Muraena anguilla</name>
    <dbReference type="NCBI Taxonomy" id="7936"/>
    <lineage>
        <taxon>Eukaryota</taxon>
        <taxon>Metazoa</taxon>
        <taxon>Chordata</taxon>
        <taxon>Craniata</taxon>
        <taxon>Vertebrata</taxon>
        <taxon>Euteleostomi</taxon>
        <taxon>Actinopterygii</taxon>
        <taxon>Neopterygii</taxon>
        <taxon>Teleostei</taxon>
        <taxon>Anguilliformes</taxon>
        <taxon>Anguillidae</taxon>
        <taxon>Anguilla</taxon>
    </lineage>
</organism>
<protein>
    <submittedName>
        <fullName evidence="1">Uncharacterized protein</fullName>
    </submittedName>
</protein>
<name>A0A0E9URW2_ANGAN</name>